<dbReference type="EMBL" id="CADCUN010000171">
    <property type="protein sequence ID" value="CAA9391536.1"/>
    <property type="molecule type" value="Genomic_DNA"/>
</dbReference>
<protein>
    <submittedName>
        <fullName evidence="2">Uncharacterized protein</fullName>
    </submittedName>
</protein>
<evidence type="ECO:0000256" key="1">
    <source>
        <dbReference type="SAM" id="MobiDB-lite"/>
    </source>
</evidence>
<reference evidence="2" key="1">
    <citation type="submission" date="2020-02" db="EMBL/GenBank/DDBJ databases">
        <authorList>
            <person name="Meier V. D."/>
        </authorList>
    </citation>
    <scope>NUCLEOTIDE SEQUENCE</scope>
    <source>
        <strain evidence="2">AVDCRST_MAG60</strain>
    </source>
</reference>
<name>A0A6J4NLH8_9ACTN</name>
<proteinExistence type="predicted"/>
<organism evidence="2">
    <name type="scientific">uncultured Nocardioides sp</name>
    <dbReference type="NCBI Taxonomy" id="198441"/>
    <lineage>
        <taxon>Bacteria</taxon>
        <taxon>Bacillati</taxon>
        <taxon>Actinomycetota</taxon>
        <taxon>Actinomycetes</taxon>
        <taxon>Propionibacteriales</taxon>
        <taxon>Nocardioidaceae</taxon>
        <taxon>Nocardioides</taxon>
        <taxon>environmental samples</taxon>
    </lineage>
</organism>
<feature type="non-terminal residue" evidence="2">
    <location>
        <position position="1"/>
    </location>
</feature>
<gene>
    <name evidence="2" type="ORF">AVDCRST_MAG60-1568</name>
</gene>
<feature type="region of interest" description="Disordered" evidence="1">
    <location>
        <begin position="1"/>
        <end position="122"/>
    </location>
</feature>
<feature type="non-terminal residue" evidence="2">
    <location>
        <position position="122"/>
    </location>
</feature>
<accession>A0A6J4NLH8</accession>
<evidence type="ECO:0000313" key="2">
    <source>
        <dbReference type="EMBL" id="CAA9391536.1"/>
    </source>
</evidence>
<feature type="compositionally biased region" description="Basic and acidic residues" evidence="1">
    <location>
        <begin position="1"/>
        <end position="17"/>
    </location>
</feature>
<sequence>DRLPERPRRPADSREGAPGRPVGGGQPRRGALRRLAPVPSPARRPVGGQHRRRRLPGLPLAPVALRRHHRRDGGGTQRLPRLPRSHPGLHPVRPQLQQGASAAGRERRTPRHRDRRGAPSGL</sequence>
<dbReference type="AlphaFoldDB" id="A0A6J4NLH8"/>